<gene>
    <name evidence="3" type="ORF">TorRG33x02_198650</name>
</gene>
<dbReference type="STRING" id="63057.A0A2P5EFI4"/>
<dbReference type="PANTHER" id="PTHR44472">
    <property type="entry name" value="DDB1- AND CUL4-ASSOCIATED FACTOR 4-RELATED"/>
    <property type="match status" value="1"/>
</dbReference>
<comment type="caution">
    <text evidence="3">The sequence shown here is derived from an EMBL/GenBank/DDBJ whole genome shotgun (WGS) entry which is preliminary data.</text>
</comment>
<dbReference type="InterPro" id="IPR052254">
    <property type="entry name" value="CUL4-DDB1_E3_ligase_receptor"/>
</dbReference>
<keyword evidence="4" id="KW-1185">Reference proteome</keyword>
<dbReference type="AlphaFoldDB" id="A0A2P5EFI4"/>
<sequence>MPQDLPGFYYDAEKNRYFPIKGPIPGSARASSSAASKPTKVIKLCRKNVRTSKLLQARELFGNLISSNKGKCNFKEEFRKKQVSHPKVWKYFGTEKIGDSALERIHVDMQMQEGQIKTEVLLTGGINGSLSFSEVGKVRPEFDHAMQCVPDCVWPIIKGDQTECSGAPEHIRRDIGFSFLMSSNISCIKAFRKNSPFAQEDGGSIQHALISTLGSETYGGSLCLLNLSEPLDFNPAALFIRRRIREIANFDCTIWTADCGSNENRVVIGTNMGAALVDTETGMASWVLHSKSDVLAQQLVHSGNVVLCGLRNGAIVTVDVREKRDGSARLVRHSIPQLPLEKTVGKPSKRWFKDFTLSSVYNLCLSVSISSLVSLMYDDQYFLASSMDGSVKLYDHRLCQRGAVQSYEGLVNSHTRIQLGVDPLERFVMSGGEDCYLRLWSIKSGELLFQEKFSDTVLSTVCWQRRAELKPSIGFGGEQNETKSTKEYNDESSSIGAWLGSQEGLFYMQ</sequence>
<dbReference type="PANTHER" id="PTHR44472:SF1">
    <property type="entry name" value="DDB1 AND CUL4 ASSOCIATED FACTOR 4"/>
    <property type="match status" value="1"/>
</dbReference>
<dbReference type="Proteomes" id="UP000237000">
    <property type="component" value="Unassembled WGS sequence"/>
</dbReference>
<dbReference type="InterPro" id="IPR015943">
    <property type="entry name" value="WD40/YVTN_repeat-like_dom_sf"/>
</dbReference>
<accession>A0A2P5EFI4</accession>
<evidence type="ECO:0000313" key="3">
    <source>
        <dbReference type="EMBL" id="PON84300.1"/>
    </source>
</evidence>
<organism evidence="3 4">
    <name type="scientific">Trema orientale</name>
    <name type="common">Charcoal tree</name>
    <name type="synonym">Celtis orientalis</name>
    <dbReference type="NCBI Taxonomy" id="63057"/>
    <lineage>
        <taxon>Eukaryota</taxon>
        <taxon>Viridiplantae</taxon>
        <taxon>Streptophyta</taxon>
        <taxon>Embryophyta</taxon>
        <taxon>Tracheophyta</taxon>
        <taxon>Spermatophyta</taxon>
        <taxon>Magnoliopsida</taxon>
        <taxon>eudicotyledons</taxon>
        <taxon>Gunneridae</taxon>
        <taxon>Pentapetalae</taxon>
        <taxon>rosids</taxon>
        <taxon>fabids</taxon>
        <taxon>Rosales</taxon>
        <taxon>Cannabaceae</taxon>
        <taxon>Trema</taxon>
    </lineage>
</organism>
<dbReference type="InterPro" id="IPR036322">
    <property type="entry name" value="WD40_repeat_dom_sf"/>
</dbReference>
<proteinExistence type="predicted"/>
<dbReference type="Pfam" id="PF00400">
    <property type="entry name" value="WD40"/>
    <property type="match status" value="1"/>
</dbReference>
<evidence type="ECO:0000313" key="4">
    <source>
        <dbReference type="Proteomes" id="UP000237000"/>
    </source>
</evidence>
<evidence type="ECO:0000256" key="2">
    <source>
        <dbReference type="ARBA" id="ARBA00022737"/>
    </source>
</evidence>
<reference evidence="4" key="1">
    <citation type="submission" date="2016-06" db="EMBL/GenBank/DDBJ databases">
        <title>Parallel loss of symbiosis genes in relatives of nitrogen-fixing non-legume Parasponia.</title>
        <authorList>
            <person name="Van Velzen R."/>
            <person name="Holmer R."/>
            <person name="Bu F."/>
            <person name="Rutten L."/>
            <person name="Van Zeijl A."/>
            <person name="Liu W."/>
            <person name="Santuari L."/>
            <person name="Cao Q."/>
            <person name="Sharma T."/>
            <person name="Shen D."/>
            <person name="Roswanjaya Y."/>
            <person name="Wardhani T."/>
            <person name="Kalhor M.S."/>
            <person name="Jansen J."/>
            <person name="Van den Hoogen J."/>
            <person name="Gungor B."/>
            <person name="Hartog M."/>
            <person name="Hontelez J."/>
            <person name="Verver J."/>
            <person name="Yang W.-C."/>
            <person name="Schijlen E."/>
            <person name="Repin R."/>
            <person name="Schilthuizen M."/>
            <person name="Schranz E."/>
            <person name="Heidstra R."/>
            <person name="Miyata K."/>
            <person name="Fedorova E."/>
            <person name="Kohlen W."/>
            <person name="Bisseling T."/>
            <person name="Smit S."/>
            <person name="Geurts R."/>
        </authorList>
    </citation>
    <scope>NUCLEOTIDE SEQUENCE [LARGE SCALE GENOMIC DNA]</scope>
    <source>
        <strain evidence="4">cv. RG33-2</strain>
    </source>
</reference>
<dbReference type="InParanoid" id="A0A2P5EFI4"/>
<dbReference type="InterPro" id="IPR001680">
    <property type="entry name" value="WD40_rpt"/>
</dbReference>
<dbReference type="FunCoup" id="A0A2P5EFI4">
    <property type="interactions" value="1141"/>
</dbReference>
<protein>
    <submittedName>
        <fullName evidence="3">Guanine nucleotide-binding protein, beta subunit</fullName>
    </submittedName>
</protein>
<dbReference type="OrthoDB" id="128867at2759"/>
<dbReference type="SUPFAM" id="SSF50978">
    <property type="entry name" value="WD40 repeat-like"/>
    <property type="match status" value="1"/>
</dbReference>
<dbReference type="EMBL" id="JXTC01000164">
    <property type="protein sequence ID" value="PON84300.1"/>
    <property type="molecule type" value="Genomic_DNA"/>
</dbReference>
<dbReference type="Gene3D" id="2.130.10.10">
    <property type="entry name" value="YVTN repeat-like/Quinoprotein amine dehydrogenase"/>
    <property type="match status" value="1"/>
</dbReference>
<keyword evidence="2" id="KW-0677">Repeat</keyword>
<evidence type="ECO:0000256" key="1">
    <source>
        <dbReference type="ARBA" id="ARBA00022574"/>
    </source>
</evidence>
<keyword evidence="1" id="KW-0853">WD repeat</keyword>
<name>A0A2P5EFI4_TREOI</name>